<dbReference type="PANTHER" id="PTHR30329:SF20">
    <property type="entry name" value="EXPORTED PROTEIN"/>
    <property type="match status" value="1"/>
</dbReference>
<comment type="subcellular location">
    <subcellularLocation>
        <location evidence="1">Cell membrane</location>
        <topology evidence="1">Single-pass membrane protein</topology>
    </subcellularLocation>
</comment>
<evidence type="ECO:0000256" key="1">
    <source>
        <dbReference type="ARBA" id="ARBA00004162"/>
    </source>
</evidence>
<evidence type="ECO:0000256" key="8">
    <source>
        <dbReference type="SAM" id="MobiDB-lite"/>
    </source>
</evidence>
<dbReference type="InterPro" id="IPR006665">
    <property type="entry name" value="OmpA-like"/>
</dbReference>
<keyword evidence="6 7" id="KW-0472">Membrane</keyword>
<dbReference type="PROSITE" id="PS51123">
    <property type="entry name" value="OMPA_2"/>
    <property type="match status" value="1"/>
</dbReference>
<keyword evidence="4 9" id="KW-0812">Transmembrane</keyword>
<reference evidence="11 12" key="1">
    <citation type="submission" date="2021-03" db="EMBL/GenBank/DDBJ databases">
        <title>Succinivibrio sp. nov. isolated from feces of cow.</title>
        <authorList>
            <person name="Choi J.-Y."/>
        </authorList>
    </citation>
    <scope>NUCLEOTIDE SEQUENCE [LARGE SCALE GENOMIC DNA]</scope>
    <source>
        <strain evidence="11 12">AGMB01872</strain>
    </source>
</reference>
<evidence type="ECO:0000256" key="9">
    <source>
        <dbReference type="SAM" id="Phobius"/>
    </source>
</evidence>
<dbReference type="InterPro" id="IPR036737">
    <property type="entry name" value="OmpA-like_sf"/>
</dbReference>
<dbReference type="CDD" id="cd07185">
    <property type="entry name" value="OmpA_C-like"/>
    <property type="match status" value="1"/>
</dbReference>
<keyword evidence="3" id="KW-1003">Cell membrane</keyword>
<protein>
    <submittedName>
        <fullName evidence="11">OmpA family protein</fullName>
    </submittedName>
</protein>
<dbReference type="Pfam" id="PF00691">
    <property type="entry name" value="OmpA"/>
    <property type="match status" value="1"/>
</dbReference>
<dbReference type="SUPFAM" id="SSF103088">
    <property type="entry name" value="OmpA-like"/>
    <property type="match status" value="1"/>
</dbReference>
<sequence>MKKKPPEHENLERWMVSYADFMTLLFALFVVLYAFAMAKQSDAKAMAEAIAQSFNEQLQISSPGGVLLVPGAMSSKMTQEVEEAIKQSQSGGSGDEGKQIIENGGVIMNFQVTTTSSTQQHEDTTSGSDDDKEGQNSADSSTSSGELVISENEISKNDSPRSDNPNGGSKSGEGGFQAGGSSDKFEKGGTTEIDATTQGEGKVGTHFDAVRRSISEAISQSGMEKFIDIEEDSHWLSININSGLLFAEGSASVLAASRPVIGKIAVTISNINNYIRIRGYTDDSFIPNGIFRNSWDLSANRAVSVLEELEKAGINPERMAIEAFGQFSPKYSNKTAAGRSLNRKVVIAISRYAMERNPVLENAEEILNGQSDNRNYSGKAGSSNIGISRGEDNRIELNFSGKKN</sequence>
<comment type="caution">
    <text evidence="11">The sequence shown here is derived from an EMBL/GenBank/DDBJ whole genome shotgun (WGS) entry which is preliminary data.</text>
</comment>
<evidence type="ECO:0000256" key="3">
    <source>
        <dbReference type="ARBA" id="ARBA00022475"/>
    </source>
</evidence>
<feature type="compositionally biased region" description="Gly residues" evidence="8">
    <location>
        <begin position="169"/>
        <end position="178"/>
    </location>
</feature>
<feature type="domain" description="OmpA-like" evidence="10">
    <location>
        <begin position="233"/>
        <end position="353"/>
    </location>
</feature>
<dbReference type="InterPro" id="IPR050330">
    <property type="entry name" value="Bact_OuterMem_StrucFunc"/>
</dbReference>
<evidence type="ECO:0000256" key="7">
    <source>
        <dbReference type="PROSITE-ProRule" id="PRU00473"/>
    </source>
</evidence>
<dbReference type="EMBL" id="JAGFNY010000003">
    <property type="protein sequence ID" value="MBW7569634.1"/>
    <property type="molecule type" value="Genomic_DNA"/>
</dbReference>
<dbReference type="PANTHER" id="PTHR30329">
    <property type="entry name" value="STATOR ELEMENT OF FLAGELLAR MOTOR COMPLEX"/>
    <property type="match status" value="1"/>
</dbReference>
<feature type="region of interest" description="Disordered" evidence="8">
    <location>
        <begin position="115"/>
        <end position="204"/>
    </location>
</feature>
<evidence type="ECO:0000256" key="2">
    <source>
        <dbReference type="ARBA" id="ARBA00008914"/>
    </source>
</evidence>
<evidence type="ECO:0000256" key="4">
    <source>
        <dbReference type="ARBA" id="ARBA00022692"/>
    </source>
</evidence>
<evidence type="ECO:0000256" key="5">
    <source>
        <dbReference type="ARBA" id="ARBA00022989"/>
    </source>
</evidence>
<feature type="region of interest" description="Disordered" evidence="8">
    <location>
        <begin position="79"/>
        <end position="99"/>
    </location>
</feature>
<evidence type="ECO:0000313" key="12">
    <source>
        <dbReference type="Proteomes" id="UP000731465"/>
    </source>
</evidence>
<feature type="transmembrane region" description="Helical" evidence="9">
    <location>
        <begin position="15"/>
        <end position="36"/>
    </location>
</feature>
<keyword evidence="12" id="KW-1185">Reference proteome</keyword>
<evidence type="ECO:0000256" key="6">
    <source>
        <dbReference type="ARBA" id="ARBA00023136"/>
    </source>
</evidence>
<dbReference type="Proteomes" id="UP000731465">
    <property type="component" value="Unassembled WGS sequence"/>
</dbReference>
<gene>
    <name evidence="11" type="ORF">J5V48_01870</name>
</gene>
<dbReference type="Pfam" id="PF13677">
    <property type="entry name" value="MotB_plug"/>
    <property type="match status" value="1"/>
</dbReference>
<feature type="compositionally biased region" description="Polar residues" evidence="8">
    <location>
        <begin position="135"/>
        <end position="145"/>
    </location>
</feature>
<evidence type="ECO:0000259" key="10">
    <source>
        <dbReference type="PROSITE" id="PS51123"/>
    </source>
</evidence>
<organism evidence="11 12">
    <name type="scientific">Succinivibrio faecicola</name>
    <dbReference type="NCBI Taxonomy" id="2820300"/>
    <lineage>
        <taxon>Bacteria</taxon>
        <taxon>Pseudomonadati</taxon>
        <taxon>Pseudomonadota</taxon>
        <taxon>Gammaproteobacteria</taxon>
        <taxon>Aeromonadales</taxon>
        <taxon>Succinivibrionaceae</taxon>
        <taxon>Succinivibrio</taxon>
    </lineage>
</organism>
<dbReference type="InterPro" id="IPR025713">
    <property type="entry name" value="MotB-like_N_dom"/>
</dbReference>
<evidence type="ECO:0000313" key="11">
    <source>
        <dbReference type="EMBL" id="MBW7569634.1"/>
    </source>
</evidence>
<proteinExistence type="inferred from homology"/>
<comment type="similarity">
    <text evidence="2">Belongs to the MotB family.</text>
</comment>
<keyword evidence="5 9" id="KW-1133">Transmembrane helix</keyword>
<dbReference type="Gene3D" id="3.30.1330.60">
    <property type="entry name" value="OmpA-like domain"/>
    <property type="match status" value="1"/>
</dbReference>
<accession>A0ABS7DEA4</accession>
<name>A0ABS7DEA4_9GAMM</name>